<protein>
    <recommendedName>
        <fullName evidence="4">Lipoprotein</fullName>
    </recommendedName>
</protein>
<dbReference type="AlphaFoldDB" id="A0A975HMB4"/>
<proteinExistence type="predicted"/>
<name>A0A975HMB4_9GAMM</name>
<feature type="chain" id="PRO_5037308808" description="Lipoprotein" evidence="1">
    <location>
        <begin position="21"/>
        <end position="265"/>
    </location>
</feature>
<dbReference type="InterPro" id="IPR036514">
    <property type="entry name" value="SGNH_hydro_sf"/>
</dbReference>
<keyword evidence="3" id="KW-1185">Reference proteome</keyword>
<dbReference type="GO" id="GO:0016788">
    <property type="term" value="F:hydrolase activity, acting on ester bonds"/>
    <property type="evidence" value="ECO:0007669"/>
    <property type="project" value="UniProtKB-ARBA"/>
</dbReference>
<evidence type="ECO:0000256" key="1">
    <source>
        <dbReference type="SAM" id="SignalP"/>
    </source>
</evidence>
<gene>
    <name evidence="2" type="ORF">J5O05_13435</name>
</gene>
<evidence type="ECO:0000313" key="2">
    <source>
        <dbReference type="EMBL" id="QTH70885.1"/>
    </source>
</evidence>
<accession>A0A975HMB4</accession>
<organism evidence="2 3">
    <name type="scientific">Pseudoalteromonas xiamenensis</name>
    <dbReference type="NCBI Taxonomy" id="882626"/>
    <lineage>
        <taxon>Bacteria</taxon>
        <taxon>Pseudomonadati</taxon>
        <taxon>Pseudomonadota</taxon>
        <taxon>Gammaproteobacteria</taxon>
        <taxon>Alteromonadales</taxon>
        <taxon>Pseudoalteromonadaceae</taxon>
        <taxon>Pseudoalteromonas</taxon>
    </lineage>
</organism>
<dbReference type="Proteomes" id="UP000664904">
    <property type="component" value="Chromosome"/>
</dbReference>
<dbReference type="Gene3D" id="3.40.50.1110">
    <property type="entry name" value="SGNH hydrolase"/>
    <property type="match status" value="1"/>
</dbReference>
<dbReference type="KEGG" id="pxi:J5O05_13435"/>
<sequence>MRVMLSFLMLCLTSCGGGTSQSALQPALPVKTPIFSEPNGDFPLQNNQGKPPYSIVFFGNSHSTNIPTYLSLLFKANNSLPDVTIQRAPSIAFLSERLYEQESIDLLYSRRWTHAIFQAQKYSQSGSTTYPTTAAELWIKRARSLQATPVLYPEHPQQGNTDEGQQLQSLHIGIASRSPACIAPVGLVWDEFQIQYPNIVLHETDGNHANIAGHILTSLVFYHVITGLDTKGLPAITELPIDNGVFVKMKNVVDFIVAHQPLCYS</sequence>
<evidence type="ECO:0000313" key="3">
    <source>
        <dbReference type="Proteomes" id="UP000664904"/>
    </source>
</evidence>
<reference evidence="2" key="1">
    <citation type="submission" date="2021-03" db="EMBL/GenBank/DDBJ databases">
        <title>Complete Genome of Pseudoalteromonas xiamenensis STKMTI.2, a new potential marine bacterium producing anti-Vibrio compounds.</title>
        <authorList>
            <person name="Handayani D.P."/>
            <person name="Isnansetyo A."/>
            <person name="Istiqomah I."/>
            <person name="Jumina J."/>
        </authorList>
    </citation>
    <scope>NUCLEOTIDE SEQUENCE</scope>
    <source>
        <strain evidence="2">STKMTI.2</strain>
    </source>
</reference>
<feature type="signal peptide" evidence="1">
    <location>
        <begin position="1"/>
        <end position="20"/>
    </location>
</feature>
<dbReference type="EMBL" id="CP072133">
    <property type="protein sequence ID" value="QTH70885.1"/>
    <property type="molecule type" value="Genomic_DNA"/>
</dbReference>
<evidence type="ECO:0008006" key="4">
    <source>
        <dbReference type="Google" id="ProtNLM"/>
    </source>
</evidence>
<keyword evidence="1" id="KW-0732">Signal</keyword>
<dbReference type="RefSeq" id="WP_208842486.1">
    <property type="nucleotide sequence ID" value="NZ_CP072133.1"/>
</dbReference>